<dbReference type="InterPro" id="IPR038770">
    <property type="entry name" value="Na+/solute_symporter_sf"/>
</dbReference>
<evidence type="ECO:0000256" key="5">
    <source>
        <dbReference type="SAM" id="Phobius"/>
    </source>
</evidence>
<keyword evidence="3 5" id="KW-1133">Transmembrane helix</keyword>
<dbReference type="STRING" id="1178515.SY83_21520"/>
<gene>
    <name evidence="6" type="ORF">SY83_21520</name>
</gene>
<accession>A0A172TPX4</accession>
<dbReference type="InterPro" id="IPR004710">
    <property type="entry name" value="Bilac:Na_transpt"/>
</dbReference>
<keyword evidence="4 5" id="KW-0472">Membrane</keyword>
<feature type="transmembrane region" description="Helical" evidence="5">
    <location>
        <begin position="160"/>
        <end position="178"/>
    </location>
</feature>
<dbReference type="GO" id="GO:0016020">
    <property type="term" value="C:membrane"/>
    <property type="evidence" value="ECO:0007669"/>
    <property type="project" value="UniProtKB-SubCell"/>
</dbReference>
<keyword evidence="2 5" id="KW-0812">Transmembrane</keyword>
<sequence length="314" mass="33141">MRFNALFERYMFIVIPAALIAGFLASGPLQQFIPWVPGLFAYITLVMAWGCSFRSIRDELRHPASMLLLFALAHIAAPLIAYGIGAAVFGAASPYVVGLVLFTAIPLGVSSAIWVGLSGGSVPWILSLIVIDSLLSPAVVPLLVQAFFGADIHVDGAGMMMKLLIIIVLPTAAGVALCELSRGRIRAAAAPVAAPLSKLAFAAVVAINAAAIAPHISALRQDMVRVIPAVVLLVAACYALGLLGTYILPRTANPANYTYASGMRNISLGMVIGLAYFGPLAAVPVVLAILIQQPLATANYWFLAYRAKREFTKP</sequence>
<evidence type="ECO:0000256" key="2">
    <source>
        <dbReference type="ARBA" id="ARBA00022692"/>
    </source>
</evidence>
<evidence type="ECO:0000256" key="4">
    <source>
        <dbReference type="ARBA" id="ARBA00023136"/>
    </source>
</evidence>
<proteinExistence type="predicted"/>
<dbReference type="AlphaFoldDB" id="A0A172TPX4"/>
<reference evidence="6 7" key="1">
    <citation type="submission" date="2015-01" db="EMBL/GenBank/DDBJ databases">
        <title>Paenibacillus swuensis/DY6/whole genome sequencing.</title>
        <authorList>
            <person name="Kim M.K."/>
            <person name="Srinivasan S."/>
            <person name="Lee J.-J."/>
        </authorList>
    </citation>
    <scope>NUCLEOTIDE SEQUENCE [LARGE SCALE GENOMIC DNA]</scope>
    <source>
        <strain evidence="6 7">DY6</strain>
    </source>
</reference>
<evidence type="ECO:0000313" key="6">
    <source>
        <dbReference type="EMBL" id="ANE49105.1"/>
    </source>
</evidence>
<dbReference type="PANTHER" id="PTHR10361">
    <property type="entry name" value="SODIUM-BILE ACID COTRANSPORTER"/>
    <property type="match status" value="1"/>
</dbReference>
<dbReference type="Gene3D" id="1.20.1530.20">
    <property type="match status" value="1"/>
</dbReference>
<feature type="transmembrane region" description="Helical" evidence="5">
    <location>
        <begin position="268"/>
        <end position="291"/>
    </location>
</feature>
<name>A0A172TPX4_9BACL</name>
<dbReference type="KEGG" id="pswu:SY83_21520"/>
<dbReference type="Proteomes" id="UP000076927">
    <property type="component" value="Chromosome"/>
</dbReference>
<dbReference type="Pfam" id="PF01758">
    <property type="entry name" value="SBF"/>
    <property type="match status" value="1"/>
</dbReference>
<feature type="transmembrane region" description="Helical" evidence="5">
    <location>
        <begin position="226"/>
        <end position="248"/>
    </location>
</feature>
<keyword evidence="7" id="KW-1185">Reference proteome</keyword>
<dbReference type="InterPro" id="IPR002657">
    <property type="entry name" value="BilAc:Na_symport/Acr3"/>
</dbReference>
<feature type="transmembrane region" description="Helical" evidence="5">
    <location>
        <begin position="124"/>
        <end position="148"/>
    </location>
</feature>
<feature type="transmembrane region" description="Helical" evidence="5">
    <location>
        <begin position="32"/>
        <end position="53"/>
    </location>
</feature>
<organism evidence="6 7">
    <name type="scientific">Paenibacillus swuensis</name>
    <dbReference type="NCBI Taxonomy" id="1178515"/>
    <lineage>
        <taxon>Bacteria</taxon>
        <taxon>Bacillati</taxon>
        <taxon>Bacillota</taxon>
        <taxon>Bacilli</taxon>
        <taxon>Bacillales</taxon>
        <taxon>Paenibacillaceae</taxon>
        <taxon>Paenibacillus</taxon>
    </lineage>
</organism>
<dbReference type="EMBL" id="CP011388">
    <property type="protein sequence ID" value="ANE49105.1"/>
    <property type="molecule type" value="Genomic_DNA"/>
</dbReference>
<protein>
    <submittedName>
        <fullName evidence="6">Bile acid:sodium symporter</fullName>
    </submittedName>
</protein>
<evidence type="ECO:0000256" key="1">
    <source>
        <dbReference type="ARBA" id="ARBA00004141"/>
    </source>
</evidence>
<evidence type="ECO:0000313" key="7">
    <source>
        <dbReference type="Proteomes" id="UP000076927"/>
    </source>
</evidence>
<dbReference type="PATRIC" id="fig|1178515.4.peg.4362"/>
<feature type="transmembrane region" description="Helical" evidence="5">
    <location>
        <begin position="65"/>
        <end position="89"/>
    </location>
</feature>
<comment type="subcellular location">
    <subcellularLocation>
        <location evidence="1">Membrane</location>
        <topology evidence="1">Multi-pass membrane protein</topology>
    </subcellularLocation>
</comment>
<feature type="transmembrane region" description="Helical" evidence="5">
    <location>
        <begin position="7"/>
        <end position="26"/>
    </location>
</feature>
<feature type="transmembrane region" description="Helical" evidence="5">
    <location>
        <begin position="95"/>
        <end position="117"/>
    </location>
</feature>
<dbReference type="PANTHER" id="PTHR10361:SF28">
    <property type="entry name" value="P3 PROTEIN-RELATED"/>
    <property type="match status" value="1"/>
</dbReference>
<feature type="transmembrane region" description="Helical" evidence="5">
    <location>
        <begin position="199"/>
        <end position="220"/>
    </location>
</feature>
<evidence type="ECO:0000256" key="3">
    <source>
        <dbReference type="ARBA" id="ARBA00022989"/>
    </source>
</evidence>